<protein>
    <recommendedName>
        <fullName evidence="2">Phage gp6-like head-tail connector protein</fullName>
    </recommendedName>
</protein>
<proteinExistence type="predicted"/>
<dbReference type="CDD" id="cd08054">
    <property type="entry name" value="gp6"/>
    <property type="match status" value="1"/>
</dbReference>
<organism evidence="1">
    <name type="scientific">invertebrate metagenome</name>
    <dbReference type="NCBI Taxonomy" id="1711999"/>
    <lineage>
        <taxon>unclassified sequences</taxon>
        <taxon>metagenomes</taxon>
        <taxon>organismal metagenomes</taxon>
    </lineage>
</organism>
<evidence type="ECO:0008006" key="2">
    <source>
        <dbReference type="Google" id="ProtNLM"/>
    </source>
</evidence>
<comment type="caution">
    <text evidence="1">The sequence shown here is derived from an EMBL/GenBank/DDBJ whole genome shotgun (WGS) entry which is preliminary data.</text>
</comment>
<dbReference type="Gene3D" id="1.10.3230.30">
    <property type="entry name" value="Phage gp6-like head-tail connector protein"/>
    <property type="match status" value="1"/>
</dbReference>
<dbReference type="AlphaFoldDB" id="A0A2H9TC45"/>
<dbReference type="InterPro" id="IPR021146">
    <property type="entry name" value="Phage_gp6-like_head-tail"/>
</dbReference>
<dbReference type="InterPro" id="IPR006450">
    <property type="entry name" value="Phage_HK97_gp6-like"/>
</dbReference>
<evidence type="ECO:0000313" key="1">
    <source>
        <dbReference type="EMBL" id="PJE80688.1"/>
    </source>
</evidence>
<name>A0A2H9TC45_9ZZZZ</name>
<sequence>MDIERVKKHLVVGHDGDDDYIMGLCRAAEAHFETWTGRTLLPEGGTVTGEGDVLPEADINHGLLMLVAHWYANRESAGEKLSHVPSSTYDLWRPYIFYHLGGHGEKTHPV</sequence>
<gene>
    <name evidence="1" type="ORF">CI610_00349</name>
</gene>
<accession>A0A2H9TC45</accession>
<dbReference type="Pfam" id="PF05135">
    <property type="entry name" value="Phage_connect_1"/>
    <property type="match status" value="1"/>
</dbReference>
<dbReference type="EMBL" id="NSIT01000009">
    <property type="protein sequence ID" value="PJE80688.1"/>
    <property type="molecule type" value="Genomic_DNA"/>
</dbReference>
<dbReference type="NCBIfam" id="TIGR01560">
    <property type="entry name" value="put_DNA_pack"/>
    <property type="match status" value="1"/>
</dbReference>
<reference evidence="1" key="1">
    <citation type="journal article" date="2017" name="Appl. Environ. Microbiol.">
        <title>Molecular characterization of an Endozoicomonas-like organism causing infection in king scallop Pecten maximus L.</title>
        <authorList>
            <person name="Cano I."/>
            <person name="van Aerle R."/>
            <person name="Ross S."/>
            <person name="Verner-Jeffreys D.W."/>
            <person name="Paley R.K."/>
            <person name="Rimmer G."/>
            <person name="Ryder D."/>
            <person name="Hooper P."/>
            <person name="Stone D."/>
            <person name="Feist S.W."/>
        </authorList>
    </citation>
    <scope>NUCLEOTIDE SEQUENCE</scope>
</reference>